<feature type="domain" description="N-acetyltransferase" evidence="1">
    <location>
        <begin position="16"/>
        <end position="154"/>
    </location>
</feature>
<evidence type="ECO:0000313" key="2">
    <source>
        <dbReference type="EMBL" id="RXS94539.1"/>
    </source>
</evidence>
<dbReference type="GO" id="GO:0016747">
    <property type="term" value="F:acyltransferase activity, transferring groups other than amino-acyl groups"/>
    <property type="evidence" value="ECO:0007669"/>
    <property type="project" value="InterPro"/>
</dbReference>
<dbReference type="OrthoDB" id="3216107at2"/>
<evidence type="ECO:0000313" key="3">
    <source>
        <dbReference type="Proteomes" id="UP000290253"/>
    </source>
</evidence>
<dbReference type="PROSITE" id="PS51186">
    <property type="entry name" value="GNAT"/>
    <property type="match status" value="1"/>
</dbReference>
<keyword evidence="3" id="KW-1185">Reference proteome</keyword>
<evidence type="ECO:0000259" key="1">
    <source>
        <dbReference type="PROSITE" id="PS51186"/>
    </source>
</evidence>
<dbReference type="InterPro" id="IPR053144">
    <property type="entry name" value="Acetyltransferase_Butenolide"/>
</dbReference>
<name>A0A4Q1SBY6_9BACT</name>
<keyword evidence="2" id="KW-0808">Transferase</keyword>
<dbReference type="Pfam" id="PF13508">
    <property type="entry name" value="Acetyltransf_7"/>
    <property type="match status" value="1"/>
</dbReference>
<gene>
    <name evidence="2" type="ORF">ESZ00_15860</name>
</gene>
<protein>
    <submittedName>
        <fullName evidence="2">N-acetyltransferase</fullName>
    </submittedName>
</protein>
<dbReference type="RefSeq" id="WP_129209276.1">
    <property type="nucleotide sequence ID" value="NZ_BMGU01000005.1"/>
</dbReference>
<accession>A0A4Q1SBY6</accession>
<organism evidence="2 3">
    <name type="scientific">Silvibacterium dinghuense</name>
    <dbReference type="NCBI Taxonomy" id="1560006"/>
    <lineage>
        <taxon>Bacteria</taxon>
        <taxon>Pseudomonadati</taxon>
        <taxon>Acidobacteriota</taxon>
        <taxon>Terriglobia</taxon>
        <taxon>Terriglobales</taxon>
        <taxon>Acidobacteriaceae</taxon>
        <taxon>Silvibacterium</taxon>
    </lineage>
</organism>
<dbReference type="Proteomes" id="UP000290253">
    <property type="component" value="Unassembled WGS sequence"/>
</dbReference>
<comment type="caution">
    <text evidence="2">The sequence shown here is derived from an EMBL/GenBank/DDBJ whole genome shotgun (WGS) entry which is preliminary data.</text>
</comment>
<dbReference type="SUPFAM" id="SSF55729">
    <property type="entry name" value="Acyl-CoA N-acyltransferases (Nat)"/>
    <property type="match status" value="1"/>
</dbReference>
<dbReference type="PANTHER" id="PTHR43233:SF1">
    <property type="entry name" value="FAMILY N-ACETYLTRANSFERASE, PUTATIVE (AFU_ORTHOLOGUE AFUA_6G03350)-RELATED"/>
    <property type="match status" value="1"/>
</dbReference>
<dbReference type="EMBL" id="SDMK01000003">
    <property type="protein sequence ID" value="RXS94539.1"/>
    <property type="molecule type" value="Genomic_DNA"/>
</dbReference>
<reference evidence="2 3" key="1">
    <citation type="journal article" date="2016" name="Int. J. Syst. Evol. Microbiol.">
        <title>Acidipila dinghuensis sp. nov., an acidobacterium isolated from forest soil.</title>
        <authorList>
            <person name="Jiang Y.W."/>
            <person name="Wang J."/>
            <person name="Chen M.H."/>
            <person name="Lv Y.Y."/>
            <person name="Qiu L.H."/>
        </authorList>
    </citation>
    <scope>NUCLEOTIDE SEQUENCE [LARGE SCALE GENOMIC DNA]</scope>
    <source>
        <strain evidence="2 3">DHOF10</strain>
    </source>
</reference>
<sequence length="157" mass="17896">MPGSDAWQEWSRGPYCVTTALNALDLDIVHGFLSTTTWAAGLSRTALMRAVSHSLCFSLLEDRVQIGFARVITDYATYAYLCDVYVAEAHRGQGLGRWMMLCVLDHNILRRLKRISLLTHDAETFYRELGFEAAKHGTVYLERLQSSWSRQELTHEP</sequence>
<dbReference type="InterPro" id="IPR016181">
    <property type="entry name" value="Acyl_CoA_acyltransferase"/>
</dbReference>
<dbReference type="Gene3D" id="3.40.630.30">
    <property type="match status" value="1"/>
</dbReference>
<proteinExistence type="predicted"/>
<dbReference type="AlphaFoldDB" id="A0A4Q1SBY6"/>
<dbReference type="CDD" id="cd04301">
    <property type="entry name" value="NAT_SF"/>
    <property type="match status" value="1"/>
</dbReference>
<dbReference type="InterPro" id="IPR000182">
    <property type="entry name" value="GNAT_dom"/>
</dbReference>
<dbReference type="PANTHER" id="PTHR43233">
    <property type="entry name" value="FAMILY N-ACETYLTRANSFERASE, PUTATIVE (AFU_ORTHOLOGUE AFUA_6G03350)-RELATED"/>
    <property type="match status" value="1"/>
</dbReference>